<gene>
    <name evidence="1" type="ORF">SAMN05216298_5029</name>
</gene>
<dbReference type="Gene3D" id="3.40.50.300">
    <property type="entry name" value="P-loop containing nucleotide triphosphate hydrolases"/>
    <property type="match status" value="1"/>
</dbReference>
<keyword evidence="2" id="KW-1185">Reference proteome</keyword>
<dbReference type="Proteomes" id="UP000198662">
    <property type="component" value="Unassembled WGS sequence"/>
</dbReference>
<sequence length="213" mass="22860">MLRVIGAGLPRTGTMTLKHALETLLGAPCHHMSEVFGHLDTHPAGFLAAARGAATDWEALLDGYAAAVDWPASAFYAELAEAYPDAVVVLSRRDAFDTWWRSCNDTIFTGMDTDDTATAEWTAMIAAIWEKTFPGADRDDRDAVEAAYGAYHEQVRAVVPAGRLVEFTTGAGWEPLCAALGVPVPDEPFPYLNTAREWHERTGAVPPGGIGAG</sequence>
<dbReference type="STRING" id="380244.SAMN05216298_5029"/>
<proteinExistence type="predicted"/>
<dbReference type="InterPro" id="IPR040632">
    <property type="entry name" value="Sulfotransfer_4"/>
</dbReference>
<dbReference type="OrthoDB" id="285690at2"/>
<accession>A0A1G9MK81</accession>
<dbReference type="InterPro" id="IPR027417">
    <property type="entry name" value="P-loop_NTPase"/>
</dbReference>
<dbReference type="PANTHER" id="PTHR36978">
    <property type="entry name" value="P-LOOP CONTAINING NUCLEOTIDE TRIPHOSPHATE HYDROLASE"/>
    <property type="match status" value="1"/>
</dbReference>
<dbReference type="RefSeq" id="WP_143034930.1">
    <property type="nucleotide sequence ID" value="NZ_FNGF01000009.1"/>
</dbReference>
<dbReference type="SUPFAM" id="SSF52540">
    <property type="entry name" value="P-loop containing nucleoside triphosphate hydrolases"/>
    <property type="match status" value="1"/>
</dbReference>
<organism evidence="1 2">
    <name type="scientific">Glycomyces sambucus</name>
    <dbReference type="NCBI Taxonomy" id="380244"/>
    <lineage>
        <taxon>Bacteria</taxon>
        <taxon>Bacillati</taxon>
        <taxon>Actinomycetota</taxon>
        <taxon>Actinomycetes</taxon>
        <taxon>Glycomycetales</taxon>
        <taxon>Glycomycetaceae</taxon>
        <taxon>Glycomyces</taxon>
    </lineage>
</organism>
<evidence type="ECO:0000313" key="2">
    <source>
        <dbReference type="Proteomes" id="UP000198662"/>
    </source>
</evidence>
<evidence type="ECO:0008006" key="3">
    <source>
        <dbReference type="Google" id="ProtNLM"/>
    </source>
</evidence>
<protein>
    <recommendedName>
        <fullName evidence="3">Sulfotransferase family protein</fullName>
    </recommendedName>
</protein>
<dbReference type="EMBL" id="FNGF01000009">
    <property type="protein sequence ID" value="SDL74678.1"/>
    <property type="molecule type" value="Genomic_DNA"/>
</dbReference>
<evidence type="ECO:0000313" key="1">
    <source>
        <dbReference type="EMBL" id="SDL74678.1"/>
    </source>
</evidence>
<dbReference type="Pfam" id="PF17784">
    <property type="entry name" value="Sulfotransfer_4"/>
    <property type="match status" value="1"/>
</dbReference>
<name>A0A1G9MK81_9ACTN</name>
<dbReference type="AlphaFoldDB" id="A0A1G9MK81"/>
<dbReference type="PANTHER" id="PTHR36978:SF4">
    <property type="entry name" value="P-LOOP CONTAINING NUCLEOSIDE TRIPHOSPHATE HYDROLASE PROTEIN"/>
    <property type="match status" value="1"/>
</dbReference>
<reference evidence="2" key="1">
    <citation type="submission" date="2016-10" db="EMBL/GenBank/DDBJ databases">
        <authorList>
            <person name="Varghese N."/>
            <person name="Submissions S."/>
        </authorList>
    </citation>
    <scope>NUCLEOTIDE SEQUENCE [LARGE SCALE GENOMIC DNA]</scope>
    <source>
        <strain evidence="2">CGMCC 4.3147</strain>
    </source>
</reference>